<reference evidence="1" key="1">
    <citation type="submission" date="2020-07" db="EMBL/GenBank/DDBJ databases">
        <title>Multicomponent nature underlies the extraordinary mechanical properties of spider dragline silk.</title>
        <authorList>
            <person name="Kono N."/>
            <person name="Nakamura H."/>
            <person name="Mori M."/>
            <person name="Yoshida Y."/>
            <person name="Ohtoshi R."/>
            <person name="Malay A.D."/>
            <person name="Moran D.A.P."/>
            <person name="Tomita M."/>
            <person name="Numata K."/>
            <person name="Arakawa K."/>
        </authorList>
    </citation>
    <scope>NUCLEOTIDE SEQUENCE</scope>
</reference>
<comment type="caution">
    <text evidence="1">The sequence shown here is derived from an EMBL/GenBank/DDBJ whole genome shotgun (WGS) entry which is preliminary data.</text>
</comment>
<dbReference type="AlphaFoldDB" id="A0A8X6J1Z4"/>
<dbReference type="Proteomes" id="UP000887116">
    <property type="component" value="Unassembled WGS sequence"/>
</dbReference>
<gene>
    <name evidence="1" type="ORF">TNCT_136381</name>
</gene>
<sequence length="97" mass="11443">MRAVCLAESKHAQDMYQYAHWRGRAGLRAGPDKRHMSDINPRVRLKSRASILVICSMSDGHNEFSVFTWPRRPYRVRGREALWRGWDASPGNRWMWT</sequence>
<dbReference type="EMBL" id="BMAO01035857">
    <property type="protein sequence ID" value="GFR06443.1"/>
    <property type="molecule type" value="Genomic_DNA"/>
</dbReference>
<evidence type="ECO:0000313" key="2">
    <source>
        <dbReference type="Proteomes" id="UP000887116"/>
    </source>
</evidence>
<proteinExistence type="predicted"/>
<name>A0A8X6J1Z4_TRICU</name>
<protein>
    <submittedName>
        <fullName evidence="1">Uncharacterized protein</fullName>
    </submittedName>
</protein>
<keyword evidence="2" id="KW-1185">Reference proteome</keyword>
<evidence type="ECO:0000313" key="1">
    <source>
        <dbReference type="EMBL" id="GFR06443.1"/>
    </source>
</evidence>
<accession>A0A8X6J1Z4</accession>
<organism evidence="1 2">
    <name type="scientific">Trichonephila clavata</name>
    <name type="common">Joro spider</name>
    <name type="synonym">Nephila clavata</name>
    <dbReference type="NCBI Taxonomy" id="2740835"/>
    <lineage>
        <taxon>Eukaryota</taxon>
        <taxon>Metazoa</taxon>
        <taxon>Ecdysozoa</taxon>
        <taxon>Arthropoda</taxon>
        <taxon>Chelicerata</taxon>
        <taxon>Arachnida</taxon>
        <taxon>Araneae</taxon>
        <taxon>Araneomorphae</taxon>
        <taxon>Entelegynae</taxon>
        <taxon>Araneoidea</taxon>
        <taxon>Nephilidae</taxon>
        <taxon>Trichonephila</taxon>
    </lineage>
</organism>